<evidence type="ECO:0000256" key="6">
    <source>
        <dbReference type="RuleBase" id="RU003330"/>
    </source>
</evidence>
<dbReference type="GO" id="GO:0044209">
    <property type="term" value="P:AMP salvage"/>
    <property type="evidence" value="ECO:0007669"/>
    <property type="project" value="UniProtKB-UniRule"/>
</dbReference>
<feature type="binding site" evidence="5">
    <location>
        <position position="126"/>
    </location>
    <ligand>
        <name>ATP</name>
        <dbReference type="ChEBI" id="CHEBI:30616"/>
    </ligand>
</feature>
<comment type="subunit">
    <text evidence="5 7">Monomer.</text>
</comment>
<reference evidence="8 9" key="1">
    <citation type="journal article" date="2016" name="Nat. Commun.">
        <title>Thousands of microbial genomes shed light on interconnected biogeochemical processes in an aquifer system.</title>
        <authorList>
            <person name="Anantharaman K."/>
            <person name="Brown C.T."/>
            <person name="Hug L.A."/>
            <person name="Sharon I."/>
            <person name="Castelle C.J."/>
            <person name="Probst A.J."/>
            <person name="Thomas B.C."/>
            <person name="Singh A."/>
            <person name="Wilkins M.J."/>
            <person name="Karaoz U."/>
            <person name="Brodie E.L."/>
            <person name="Williams K.H."/>
            <person name="Hubbard S.S."/>
            <person name="Banfield J.F."/>
        </authorList>
    </citation>
    <scope>NUCLEOTIDE SEQUENCE [LARGE SCALE GENOMIC DNA]</scope>
</reference>
<dbReference type="NCBIfam" id="TIGR01351">
    <property type="entry name" value="adk"/>
    <property type="match status" value="1"/>
</dbReference>
<dbReference type="PRINTS" id="PR00094">
    <property type="entry name" value="ADENYLTKNASE"/>
</dbReference>
<evidence type="ECO:0000313" key="8">
    <source>
        <dbReference type="EMBL" id="OGY90391.1"/>
    </source>
</evidence>
<name>A0A1G2BMM8_9BACT</name>
<dbReference type="CDD" id="cd01428">
    <property type="entry name" value="ADK"/>
    <property type="match status" value="1"/>
</dbReference>
<keyword evidence="5" id="KW-0963">Cytoplasm</keyword>
<dbReference type="GO" id="GO:0005524">
    <property type="term" value="F:ATP binding"/>
    <property type="evidence" value="ECO:0007669"/>
    <property type="project" value="UniProtKB-UniRule"/>
</dbReference>
<dbReference type="EMBL" id="MHKK01000011">
    <property type="protein sequence ID" value="OGY90391.1"/>
    <property type="molecule type" value="Genomic_DNA"/>
</dbReference>
<comment type="domain">
    <text evidence="5">Consists of three domains, a large central CORE domain and two small peripheral domains, NMPbind and LID, which undergo movements during catalysis. The LID domain closes over the site of phosphoryl transfer upon ATP binding. Assembling and dissambling the active center during each catalytic cycle provides an effective means to prevent ATP hydrolysis.</text>
</comment>
<evidence type="ECO:0000256" key="2">
    <source>
        <dbReference type="ARBA" id="ARBA00022727"/>
    </source>
</evidence>
<comment type="similarity">
    <text evidence="5 6">Belongs to the adenylate kinase family.</text>
</comment>
<protein>
    <recommendedName>
        <fullName evidence="5 7">Adenylate kinase</fullName>
        <shortName evidence="5">AK</shortName>
        <ecNumber evidence="5 7">2.7.4.3</ecNumber>
    </recommendedName>
    <alternativeName>
        <fullName evidence="5">ATP-AMP transphosphorylase</fullName>
    </alternativeName>
    <alternativeName>
        <fullName evidence="5">ATP:AMP phosphotransferase</fullName>
    </alternativeName>
    <alternativeName>
        <fullName evidence="5">Adenylate monophosphate kinase</fullName>
    </alternativeName>
</protein>
<dbReference type="InterPro" id="IPR033690">
    <property type="entry name" value="Adenylat_kinase_CS"/>
</dbReference>
<feature type="binding site" evidence="5">
    <location>
        <position position="96"/>
    </location>
    <ligand>
        <name>AMP</name>
        <dbReference type="ChEBI" id="CHEBI:456215"/>
    </ligand>
</feature>
<keyword evidence="2 5" id="KW-0545">Nucleotide biosynthesis</keyword>
<gene>
    <name evidence="5" type="primary">adk</name>
    <name evidence="8" type="ORF">A2677_01800</name>
</gene>
<evidence type="ECO:0000256" key="3">
    <source>
        <dbReference type="ARBA" id="ARBA00022741"/>
    </source>
</evidence>
<dbReference type="Proteomes" id="UP000177817">
    <property type="component" value="Unassembled WGS sequence"/>
</dbReference>
<feature type="region of interest" description="NMP" evidence="5">
    <location>
        <begin position="34"/>
        <end position="63"/>
    </location>
</feature>
<dbReference type="UniPathway" id="UPA00588">
    <property type="reaction ID" value="UER00649"/>
</dbReference>
<feature type="binding site" evidence="5">
    <location>
        <position position="197"/>
    </location>
    <ligand>
        <name>ATP</name>
        <dbReference type="ChEBI" id="CHEBI:30616"/>
    </ligand>
</feature>
<comment type="function">
    <text evidence="5">Catalyzes the reversible transfer of the terminal phosphate group between ATP and AMP. Plays an important role in cellular energy homeostasis and in adenine nucleotide metabolism.</text>
</comment>
<sequence>MKRRTVLVFIGQQGSGKGTQAMILADKYGFIVIAPGDLLRTEVAKKTPFGLELADIMAKGNLVPDESINRLIQEALARLSPQTSVVFDGFPRTVEQARYLDSLIEVSNAVQIDIPYEVSVKRISGRLTCPRGHNYNRFFLPPQKPGICNIDKLPLSSRPDDTQATVINRLAIYQHTTTKVLAYYRDQGKLIAITGNASVFAVSHEIKTKVLSQT</sequence>
<evidence type="ECO:0000256" key="1">
    <source>
        <dbReference type="ARBA" id="ARBA00022679"/>
    </source>
</evidence>
<comment type="caution">
    <text evidence="8">The sequence shown here is derived from an EMBL/GenBank/DDBJ whole genome shotgun (WGS) entry which is preliminary data.</text>
</comment>
<dbReference type="Gene3D" id="3.40.50.300">
    <property type="entry name" value="P-loop containing nucleotide triphosphate hydrolases"/>
    <property type="match status" value="1"/>
</dbReference>
<feature type="binding site" evidence="5">
    <location>
        <position position="40"/>
    </location>
    <ligand>
        <name>AMP</name>
        <dbReference type="ChEBI" id="CHEBI:456215"/>
    </ligand>
</feature>
<dbReference type="InterPro" id="IPR027417">
    <property type="entry name" value="P-loop_NTPase"/>
</dbReference>
<feature type="binding site" evidence="5">
    <location>
        <begin position="89"/>
        <end position="92"/>
    </location>
    <ligand>
        <name>AMP</name>
        <dbReference type="ChEBI" id="CHEBI:456215"/>
    </ligand>
</feature>
<feature type="binding site" evidence="5">
    <location>
        <position position="169"/>
    </location>
    <ligand>
        <name>AMP</name>
        <dbReference type="ChEBI" id="CHEBI:456215"/>
    </ligand>
</feature>
<proteinExistence type="inferred from homology"/>
<comment type="caution">
    <text evidence="5">Lacks conserved residue(s) required for the propagation of feature annotation.</text>
</comment>
<dbReference type="InterPro" id="IPR036193">
    <property type="entry name" value="ADK_active_lid_dom_sf"/>
</dbReference>
<accession>A0A1G2BMM8</accession>
<feature type="binding site" evidence="5">
    <location>
        <begin position="61"/>
        <end position="63"/>
    </location>
    <ligand>
        <name>AMP</name>
        <dbReference type="ChEBI" id="CHEBI:456215"/>
    </ligand>
</feature>
<comment type="pathway">
    <text evidence="5">Purine metabolism; AMP biosynthesis via salvage pathway; AMP from ADP: step 1/1.</text>
</comment>
<comment type="catalytic activity">
    <reaction evidence="5 7">
        <text>AMP + ATP = 2 ADP</text>
        <dbReference type="Rhea" id="RHEA:12973"/>
        <dbReference type="ChEBI" id="CHEBI:30616"/>
        <dbReference type="ChEBI" id="CHEBI:456215"/>
        <dbReference type="ChEBI" id="CHEBI:456216"/>
        <dbReference type="EC" id="2.7.4.3"/>
    </reaction>
</comment>
<organism evidence="8 9">
    <name type="scientific">Candidatus Komeilibacteria bacterium RIFCSPHIGHO2_01_FULL_52_14</name>
    <dbReference type="NCBI Taxonomy" id="1798549"/>
    <lineage>
        <taxon>Bacteria</taxon>
        <taxon>Candidatus Komeiliibacteriota</taxon>
    </lineage>
</organism>
<dbReference type="PANTHER" id="PTHR23359">
    <property type="entry name" value="NUCLEOTIDE KINASE"/>
    <property type="match status" value="1"/>
</dbReference>
<feature type="binding site" evidence="5">
    <location>
        <begin position="14"/>
        <end position="19"/>
    </location>
    <ligand>
        <name>ATP</name>
        <dbReference type="ChEBI" id="CHEBI:30616"/>
    </ligand>
</feature>
<keyword evidence="5 7" id="KW-0067">ATP-binding</keyword>
<dbReference type="HAMAP" id="MF_00235">
    <property type="entry name" value="Adenylate_kinase_Adk"/>
    <property type="match status" value="1"/>
</dbReference>
<dbReference type="InterPro" id="IPR006259">
    <property type="entry name" value="Adenyl_kin_sub"/>
</dbReference>
<keyword evidence="1 5" id="KW-0808">Transferase</keyword>
<keyword evidence="4 5" id="KW-0418">Kinase</keyword>
<dbReference type="GO" id="GO:0005737">
    <property type="term" value="C:cytoplasm"/>
    <property type="evidence" value="ECO:0007669"/>
    <property type="project" value="UniProtKB-SubCell"/>
</dbReference>
<evidence type="ECO:0000256" key="4">
    <source>
        <dbReference type="ARBA" id="ARBA00022777"/>
    </source>
</evidence>
<evidence type="ECO:0000313" key="9">
    <source>
        <dbReference type="Proteomes" id="UP000177817"/>
    </source>
</evidence>
<keyword evidence="3 5" id="KW-0547">Nucleotide-binding</keyword>
<comment type="subcellular location">
    <subcellularLocation>
        <location evidence="5 7">Cytoplasm</location>
    </subcellularLocation>
</comment>
<dbReference type="PROSITE" id="PS00113">
    <property type="entry name" value="ADENYLATE_KINASE"/>
    <property type="match status" value="1"/>
</dbReference>
<dbReference type="GO" id="GO:0004017">
    <property type="term" value="F:AMP kinase activity"/>
    <property type="evidence" value="ECO:0007669"/>
    <property type="project" value="UniProtKB-UniRule"/>
</dbReference>
<dbReference type="EC" id="2.7.4.3" evidence="5 7"/>
<dbReference type="SUPFAM" id="SSF52540">
    <property type="entry name" value="P-loop containing nucleoside triphosphate hydrolases"/>
    <property type="match status" value="1"/>
</dbReference>
<dbReference type="SUPFAM" id="SSF57774">
    <property type="entry name" value="Microbial and mitochondrial ADK, insert 'zinc finger' domain"/>
    <property type="match status" value="1"/>
</dbReference>
<evidence type="ECO:0000256" key="7">
    <source>
        <dbReference type="RuleBase" id="RU003331"/>
    </source>
</evidence>
<evidence type="ECO:0000256" key="5">
    <source>
        <dbReference type="HAMAP-Rule" id="MF_00235"/>
    </source>
</evidence>
<dbReference type="AlphaFoldDB" id="A0A1G2BMM8"/>
<feature type="binding site" evidence="5">
    <location>
        <position position="158"/>
    </location>
    <ligand>
        <name>AMP</name>
        <dbReference type="ChEBI" id="CHEBI:456215"/>
    </ligand>
</feature>
<dbReference type="InterPro" id="IPR000850">
    <property type="entry name" value="Adenylat/UMP-CMP_kin"/>
</dbReference>
<dbReference type="Pfam" id="PF00406">
    <property type="entry name" value="ADK"/>
    <property type="match status" value="1"/>
</dbReference>